<dbReference type="SMART" id="SM00898">
    <property type="entry name" value="Fapy_DNA_glyco"/>
    <property type="match status" value="1"/>
</dbReference>
<feature type="domain" description="FPG-type" evidence="14">
    <location>
        <begin position="224"/>
        <end position="263"/>
    </location>
</feature>
<dbReference type="GO" id="GO:0008270">
    <property type="term" value="F:zinc ion binding"/>
    <property type="evidence" value="ECO:0007669"/>
    <property type="project" value="UniProtKB-KW"/>
</dbReference>
<dbReference type="SUPFAM" id="SSF81624">
    <property type="entry name" value="N-terminal domain of MutM-like DNA repair proteins"/>
    <property type="match status" value="1"/>
</dbReference>
<dbReference type="SMART" id="SM01232">
    <property type="entry name" value="H2TH"/>
    <property type="match status" value="1"/>
</dbReference>
<reference evidence="16 17" key="1">
    <citation type="submission" date="2019-08" db="EMBL/GenBank/DDBJ databases">
        <authorList>
            <person name="Dong K."/>
        </authorList>
    </citation>
    <scope>NUCLEOTIDE SEQUENCE [LARGE SCALE GENOMIC DNA]</scope>
    <source>
        <strain evidence="16 17">JCM14558</strain>
    </source>
</reference>
<dbReference type="InterPro" id="IPR044090">
    <property type="entry name" value="Nei2_N"/>
</dbReference>
<dbReference type="OrthoDB" id="9800855at2"/>
<keyword evidence="10" id="KW-0456">Lyase</keyword>
<name>A0A5C8I3T4_9MICO</name>
<dbReference type="EC" id="4.2.99.18" evidence="2"/>
<gene>
    <name evidence="16" type="ORF">FVP77_05320</name>
</gene>
<dbReference type="PROSITE" id="PS51066">
    <property type="entry name" value="ZF_FPG_2"/>
    <property type="match status" value="1"/>
</dbReference>
<keyword evidence="6" id="KW-0378">Hydrolase</keyword>
<proteinExistence type="inferred from homology"/>
<dbReference type="InterPro" id="IPR000214">
    <property type="entry name" value="Znf_DNA_glyclase/AP_lyase"/>
</dbReference>
<evidence type="ECO:0000259" key="15">
    <source>
        <dbReference type="PROSITE" id="PS51068"/>
    </source>
</evidence>
<dbReference type="Pfam" id="PF01149">
    <property type="entry name" value="Fapy_DNA_glyco"/>
    <property type="match status" value="1"/>
</dbReference>
<evidence type="ECO:0000256" key="8">
    <source>
        <dbReference type="ARBA" id="ARBA00023125"/>
    </source>
</evidence>
<dbReference type="Gene3D" id="1.10.8.50">
    <property type="match status" value="1"/>
</dbReference>
<keyword evidence="17" id="KW-1185">Reference proteome</keyword>
<keyword evidence="7" id="KW-0862">Zinc</keyword>
<dbReference type="RefSeq" id="WP_147893576.1">
    <property type="nucleotide sequence ID" value="NZ_BAAANR010000001.1"/>
</dbReference>
<feature type="domain" description="Formamidopyrimidine-DNA glycosylase catalytic" evidence="15">
    <location>
        <begin position="2"/>
        <end position="103"/>
    </location>
</feature>
<evidence type="ECO:0000256" key="11">
    <source>
        <dbReference type="ARBA" id="ARBA00023268"/>
    </source>
</evidence>
<keyword evidence="3" id="KW-0479">Metal-binding</keyword>
<keyword evidence="11" id="KW-0511">Multifunctional enzyme</keyword>
<dbReference type="AlphaFoldDB" id="A0A5C8I3T4"/>
<evidence type="ECO:0000256" key="12">
    <source>
        <dbReference type="ARBA" id="ARBA00023295"/>
    </source>
</evidence>
<dbReference type="PANTHER" id="PTHR42697:SF1">
    <property type="entry name" value="ENDONUCLEASE 8"/>
    <property type="match status" value="1"/>
</dbReference>
<dbReference type="Pfam" id="PF06831">
    <property type="entry name" value="H2TH"/>
    <property type="match status" value="1"/>
</dbReference>
<evidence type="ECO:0000256" key="1">
    <source>
        <dbReference type="ARBA" id="ARBA00009409"/>
    </source>
</evidence>
<dbReference type="InterPro" id="IPR035937">
    <property type="entry name" value="FPG_N"/>
</dbReference>
<dbReference type="EMBL" id="VRSV01000001">
    <property type="protein sequence ID" value="TXK12871.1"/>
    <property type="molecule type" value="Genomic_DNA"/>
</dbReference>
<protein>
    <recommendedName>
        <fullName evidence="2">DNA-(apurinic or apyrimidinic site) lyase</fullName>
        <ecNumber evidence="2">4.2.99.18</ecNumber>
    </recommendedName>
</protein>
<dbReference type="Proteomes" id="UP000321034">
    <property type="component" value="Unassembled WGS sequence"/>
</dbReference>
<evidence type="ECO:0000256" key="13">
    <source>
        <dbReference type="PROSITE-ProRule" id="PRU00391"/>
    </source>
</evidence>
<dbReference type="SUPFAM" id="SSF46946">
    <property type="entry name" value="S13-like H2TH domain"/>
    <property type="match status" value="1"/>
</dbReference>
<dbReference type="GO" id="GO:0140078">
    <property type="term" value="F:class I DNA-(apurinic or apyrimidinic site) endonuclease activity"/>
    <property type="evidence" value="ECO:0007669"/>
    <property type="project" value="UniProtKB-EC"/>
</dbReference>
<dbReference type="CDD" id="cd08971">
    <property type="entry name" value="AcNei2_N"/>
    <property type="match status" value="1"/>
</dbReference>
<keyword evidence="12" id="KW-0326">Glycosidase</keyword>
<evidence type="ECO:0000256" key="3">
    <source>
        <dbReference type="ARBA" id="ARBA00022723"/>
    </source>
</evidence>
<dbReference type="GO" id="GO:0000703">
    <property type="term" value="F:oxidized pyrimidine nucleobase lesion DNA N-glycosylase activity"/>
    <property type="evidence" value="ECO:0007669"/>
    <property type="project" value="TreeGrafter"/>
</dbReference>
<dbReference type="InterPro" id="IPR015886">
    <property type="entry name" value="H2TH_FPG"/>
</dbReference>
<dbReference type="PROSITE" id="PS51068">
    <property type="entry name" value="FPG_CAT"/>
    <property type="match status" value="1"/>
</dbReference>
<keyword evidence="8" id="KW-0238">DNA-binding</keyword>
<dbReference type="GO" id="GO:0003684">
    <property type="term" value="F:damaged DNA binding"/>
    <property type="evidence" value="ECO:0007669"/>
    <property type="project" value="InterPro"/>
</dbReference>
<sequence>MPEGDSVFRLAVRLREASEGHVVADGELRSGASAGQSLTAGRIDSYDTHGKNLLTRFDTGLTLHTHLRMQGSWTVTARGRRVPPRIAHQVRVRLRLDDGRTLWGIDVPVVRLLPTAREGEVVGRLGPDPLRGDWDHAEAVRRIEGRPDRPLVAALLDQGNVAGFGNLWVNELAFLRGVHPFRPVAEVDVPALLTVGARALRLSAAVPGMYQVTTGRAVKGESHWVVGRAGRPCLRCGTRVRVVAECAGDPERRRTWWCPRCQPGEFG</sequence>
<evidence type="ECO:0000259" key="14">
    <source>
        <dbReference type="PROSITE" id="PS51066"/>
    </source>
</evidence>
<evidence type="ECO:0000256" key="6">
    <source>
        <dbReference type="ARBA" id="ARBA00022801"/>
    </source>
</evidence>
<evidence type="ECO:0000256" key="2">
    <source>
        <dbReference type="ARBA" id="ARBA00012720"/>
    </source>
</evidence>
<keyword evidence="4" id="KW-0227">DNA damage</keyword>
<comment type="similarity">
    <text evidence="1">Belongs to the FPG family.</text>
</comment>
<dbReference type="PANTHER" id="PTHR42697">
    <property type="entry name" value="ENDONUCLEASE 8"/>
    <property type="match status" value="1"/>
</dbReference>
<dbReference type="InterPro" id="IPR010979">
    <property type="entry name" value="Ribosomal_uS13-like_H2TH"/>
</dbReference>
<dbReference type="SUPFAM" id="SSF57716">
    <property type="entry name" value="Glucocorticoid receptor-like (DNA-binding domain)"/>
    <property type="match status" value="1"/>
</dbReference>
<comment type="caution">
    <text evidence="16">The sequence shown here is derived from an EMBL/GenBank/DDBJ whole genome shotgun (WGS) entry which is preliminary data.</text>
</comment>
<organism evidence="16 17">
    <name type="scientific">Microbacterium hatanonis</name>
    <dbReference type="NCBI Taxonomy" id="404366"/>
    <lineage>
        <taxon>Bacteria</taxon>
        <taxon>Bacillati</taxon>
        <taxon>Actinomycetota</taxon>
        <taxon>Actinomycetes</taxon>
        <taxon>Micrococcales</taxon>
        <taxon>Microbacteriaceae</taxon>
        <taxon>Microbacterium</taxon>
    </lineage>
</organism>
<evidence type="ECO:0000256" key="4">
    <source>
        <dbReference type="ARBA" id="ARBA00022763"/>
    </source>
</evidence>
<evidence type="ECO:0000256" key="7">
    <source>
        <dbReference type="ARBA" id="ARBA00022833"/>
    </source>
</evidence>
<evidence type="ECO:0000256" key="9">
    <source>
        <dbReference type="ARBA" id="ARBA00023204"/>
    </source>
</evidence>
<dbReference type="InterPro" id="IPR012319">
    <property type="entry name" value="FPG_cat"/>
</dbReference>
<keyword evidence="5 13" id="KW-0863">Zinc-finger</keyword>
<evidence type="ECO:0000256" key="10">
    <source>
        <dbReference type="ARBA" id="ARBA00023239"/>
    </source>
</evidence>
<evidence type="ECO:0000313" key="16">
    <source>
        <dbReference type="EMBL" id="TXK12871.1"/>
    </source>
</evidence>
<dbReference type="Gene3D" id="3.20.190.10">
    <property type="entry name" value="MutM-like, N-terminal"/>
    <property type="match status" value="1"/>
</dbReference>
<accession>A0A5C8I3T4</accession>
<keyword evidence="9" id="KW-0234">DNA repair</keyword>
<dbReference type="GO" id="GO:0006284">
    <property type="term" value="P:base-excision repair"/>
    <property type="evidence" value="ECO:0007669"/>
    <property type="project" value="InterPro"/>
</dbReference>
<evidence type="ECO:0000256" key="5">
    <source>
        <dbReference type="ARBA" id="ARBA00022771"/>
    </source>
</evidence>
<evidence type="ECO:0000313" key="17">
    <source>
        <dbReference type="Proteomes" id="UP000321034"/>
    </source>
</evidence>